<evidence type="ECO:0000313" key="6">
    <source>
        <dbReference type="Proteomes" id="UP001377692"/>
    </source>
</evidence>
<keyword evidence="6" id="KW-1185">Reference proteome</keyword>
<gene>
    <name evidence="5" type="ORF">V7V80_13025</name>
</gene>
<dbReference type="PROSITE" id="PS51387">
    <property type="entry name" value="FAD_PCMH"/>
    <property type="match status" value="1"/>
</dbReference>
<proteinExistence type="inferred from homology"/>
<dbReference type="SUPFAM" id="SSF55103">
    <property type="entry name" value="FAD-linked oxidases, C-terminal domain"/>
    <property type="match status" value="1"/>
</dbReference>
<sequence>MKGRHLSVAASWLQAVSAVADADVIQGAGVTGYAHDIFRARELPLAVLVPRTVQALQRMTRIVAEAGLAINVRGGGASYTDGYLPTRRESVLFDLRRLDRIVEINEEDAFVTVECGVTWDALKAVLDERGLRTPFRGPFSGLVATVGGTVAQHGISHGTGGYGGSAASVLSLDVVMADGELLSTGSAARGAAPVNRYFGPDITGLFTGDCGAFGIKARITLPLLRAGTQHATASFAFADFQSLRDGMLAAARAGADDTHFGMDANLVRGQLRRGRSLRETLDIAREVWRTSPSWLAAGRQLLRMGLAGERALRESAYMAHYIVEGADRYSVNAAMRRLREALDGHGSEVANSVPTVIRNQPFAKMFNVVGPKGERWVPVHGVLPNSAVMAFHEDLQALLQRHQDSLQRHGVWTGAMFESVGPGAFMYEVGIYWPDALGSYHDMTLSPALRARLPVHGENLEARAWVTAFKKELVALYDAHGATHFQLGKVYPYADLLSPAALGGIRAIKRALDPNERFNPGALGL</sequence>
<comment type="similarity">
    <text evidence="1">Belongs to the FAD-binding oxidoreductase/transferase type 4 family.</text>
</comment>
<dbReference type="Gene3D" id="3.30.465.10">
    <property type="match status" value="1"/>
</dbReference>
<evidence type="ECO:0000313" key="5">
    <source>
        <dbReference type="EMBL" id="MEJ5905605.1"/>
    </source>
</evidence>
<feature type="domain" description="FAD-binding PCMH-type" evidence="4">
    <location>
        <begin position="40"/>
        <end position="226"/>
    </location>
</feature>
<dbReference type="InterPro" id="IPR036318">
    <property type="entry name" value="FAD-bd_PCMH-like_sf"/>
</dbReference>
<accession>A0ABU8R704</accession>
<evidence type="ECO:0000256" key="2">
    <source>
        <dbReference type="ARBA" id="ARBA00022630"/>
    </source>
</evidence>
<evidence type="ECO:0000256" key="1">
    <source>
        <dbReference type="ARBA" id="ARBA00008000"/>
    </source>
</evidence>
<evidence type="ECO:0000256" key="3">
    <source>
        <dbReference type="ARBA" id="ARBA00022827"/>
    </source>
</evidence>
<dbReference type="InterPro" id="IPR016164">
    <property type="entry name" value="FAD-linked_Oxase-like_C"/>
</dbReference>
<dbReference type="InterPro" id="IPR016169">
    <property type="entry name" value="FAD-bd_PCMH_sub2"/>
</dbReference>
<dbReference type="RefSeq" id="WP_339549444.1">
    <property type="nucleotide sequence ID" value="NZ_JBBHLD010000009.1"/>
</dbReference>
<dbReference type="EMBL" id="JBBHLD010000009">
    <property type="protein sequence ID" value="MEJ5905605.1"/>
    <property type="molecule type" value="Genomic_DNA"/>
</dbReference>
<dbReference type="InterPro" id="IPR016166">
    <property type="entry name" value="FAD-bd_PCMH"/>
</dbReference>
<name>A0ABU8R704_9PSED</name>
<keyword evidence="2" id="KW-0285">Flavoprotein</keyword>
<protein>
    <submittedName>
        <fullName evidence="5">FAD-binding oxidoreductase</fullName>
    </submittedName>
</protein>
<dbReference type="PANTHER" id="PTHR11748">
    <property type="entry name" value="D-LACTATE DEHYDROGENASE"/>
    <property type="match status" value="1"/>
</dbReference>
<dbReference type="SUPFAM" id="SSF56176">
    <property type="entry name" value="FAD-binding/transporter-associated domain-like"/>
    <property type="match status" value="1"/>
</dbReference>
<dbReference type="InterPro" id="IPR006094">
    <property type="entry name" value="Oxid_FAD_bind_N"/>
</dbReference>
<dbReference type="PANTHER" id="PTHR11748:SF111">
    <property type="entry name" value="D-LACTATE DEHYDROGENASE, MITOCHONDRIAL-RELATED"/>
    <property type="match status" value="1"/>
</dbReference>
<evidence type="ECO:0000259" key="4">
    <source>
        <dbReference type="PROSITE" id="PS51387"/>
    </source>
</evidence>
<organism evidence="5 6">
    <name type="scientific">Pseudomonas kermanshahensis</name>
    <dbReference type="NCBI Taxonomy" id="2745482"/>
    <lineage>
        <taxon>Bacteria</taxon>
        <taxon>Pseudomonadati</taxon>
        <taxon>Pseudomonadota</taxon>
        <taxon>Gammaproteobacteria</taxon>
        <taxon>Pseudomonadales</taxon>
        <taxon>Pseudomonadaceae</taxon>
        <taxon>Pseudomonas</taxon>
    </lineage>
</organism>
<dbReference type="Pfam" id="PF01565">
    <property type="entry name" value="FAD_binding_4"/>
    <property type="match status" value="1"/>
</dbReference>
<reference evidence="5 6" key="1">
    <citation type="submission" date="2024-02" db="EMBL/GenBank/DDBJ databases">
        <title>Identification of pathogenicity and growth-promoting functions of Pseudomonas putida variants.</title>
        <authorList>
            <person name="Sun J."/>
        </authorList>
    </citation>
    <scope>NUCLEOTIDE SEQUENCE [LARGE SCALE GENOMIC DNA]</scope>
    <source>
        <strain evidence="5 6">A04</strain>
    </source>
</reference>
<dbReference type="Proteomes" id="UP001377692">
    <property type="component" value="Unassembled WGS sequence"/>
</dbReference>
<keyword evidence="3" id="KW-0274">FAD</keyword>
<comment type="caution">
    <text evidence="5">The sequence shown here is derived from an EMBL/GenBank/DDBJ whole genome shotgun (WGS) entry which is preliminary data.</text>
</comment>